<evidence type="ECO:0000313" key="2">
    <source>
        <dbReference type="EMBL" id="KIY47167.1"/>
    </source>
</evidence>
<dbReference type="OrthoDB" id="6511194at2759"/>
<evidence type="ECO:0000313" key="3">
    <source>
        <dbReference type="Proteomes" id="UP000054144"/>
    </source>
</evidence>
<dbReference type="AlphaFoldDB" id="A0A0D7A822"/>
<reference evidence="2 3" key="1">
    <citation type="journal article" date="2015" name="Fungal Genet. Biol.">
        <title>Evolution of novel wood decay mechanisms in Agaricales revealed by the genome sequences of Fistulina hepatica and Cylindrobasidium torrendii.</title>
        <authorList>
            <person name="Floudas D."/>
            <person name="Held B.W."/>
            <person name="Riley R."/>
            <person name="Nagy L.G."/>
            <person name="Koehler G."/>
            <person name="Ransdell A.S."/>
            <person name="Younus H."/>
            <person name="Chow J."/>
            <person name="Chiniquy J."/>
            <person name="Lipzen A."/>
            <person name="Tritt A."/>
            <person name="Sun H."/>
            <person name="Haridas S."/>
            <person name="LaButti K."/>
            <person name="Ohm R.A."/>
            <person name="Kues U."/>
            <person name="Blanchette R.A."/>
            <person name="Grigoriev I.V."/>
            <person name="Minto R.E."/>
            <person name="Hibbett D.S."/>
        </authorList>
    </citation>
    <scope>NUCLEOTIDE SEQUENCE [LARGE SCALE GENOMIC DNA]</scope>
    <source>
        <strain evidence="2 3">ATCC 64428</strain>
    </source>
</reference>
<keyword evidence="3" id="KW-1185">Reference proteome</keyword>
<dbReference type="PANTHER" id="PTHR35871">
    <property type="entry name" value="EXPRESSED PROTEIN"/>
    <property type="match status" value="1"/>
</dbReference>
<evidence type="ECO:0000256" key="1">
    <source>
        <dbReference type="SAM" id="MobiDB-lite"/>
    </source>
</evidence>
<sequence>MDEEDVDLPTEEAESSKDGSLSHQNSESGGGEYDDDNNNSDDNTLPAPSAVVVEAREILAEETSVHSENVLQIITSSLKEVKKLYQHGMMPTRAMKLIMHLTAISKYITLCDHLCQFPRCQCPAMFASYKVAVIFTGRTALPANTHLLIERGHLPMSKGEKRQGHYTLIDNEDVRRGVHVYLTAQNLGTISPHELRQHLHTVLLPALGYMGQDAEISEHSVHNWLHVLGYQYVNTSNGLYHDGHERPDVVAARCCFVNKMATYEHLMIHYEGEDMAPIYPNLKPGEKLHIVLDHDECIYHINDARRRMWLAEGQKPLKSKGNGRAIHVSDFICEPIGCLWLVGEKLLENEQLPNGSPHKLVKTAAQKIIYPGKNHDKWWDMAQLLEQLRTAVDIFERQFLDCVGIWEFDCSSAHEALAPDALNVNHMSVNPGGKQSRMHDTVIPLSNPSPKLRCPDVCGQPQSLVFPESHPDPSGKTLYEEGDLKTRPPKGMRLVVQEHVAVWDKLCDMVGGEKHVVGRCNSCKISAQKKDVMRRIAEAEGAGRDDALEDLEAASEEAVIDEPANDWCCLHRVLSKQDDFVNEKPMIQMYLESRGHVCMFLPKFHCELAAIEMVWGFGKYHELSKFTTAQVLIPKCLDMANKITIRRFFRKTWRYLDAYRKGLNARQAAFAVKKYKSHRRVGTEAEIIAAIQEQDARRAGLN</sequence>
<dbReference type="PANTHER" id="PTHR35871:SF1">
    <property type="entry name" value="CXC1-LIKE CYSTEINE CLUSTER ASSOCIATED WITH KDZ TRANSPOSASES DOMAIN-CONTAINING PROTEIN"/>
    <property type="match status" value="1"/>
</dbReference>
<organism evidence="2 3">
    <name type="scientific">Fistulina hepatica ATCC 64428</name>
    <dbReference type="NCBI Taxonomy" id="1128425"/>
    <lineage>
        <taxon>Eukaryota</taxon>
        <taxon>Fungi</taxon>
        <taxon>Dikarya</taxon>
        <taxon>Basidiomycota</taxon>
        <taxon>Agaricomycotina</taxon>
        <taxon>Agaricomycetes</taxon>
        <taxon>Agaricomycetidae</taxon>
        <taxon>Agaricales</taxon>
        <taxon>Fistulinaceae</taxon>
        <taxon>Fistulina</taxon>
    </lineage>
</organism>
<protein>
    <submittedName>
        <fullName evidence="2">Uncharacterized protein</fullName>
    </submittedName>
</protein>
<accession>A0A0D7A822</accession>
<feature type="compositionally biased region" description="Acidic residues" evidence="1">
    <location>
        <begin position="1"/>
        <end position="13"/>
    </location>
</feature>
<dbReference type="EMBL" id="KN882006">
    <property type="protein sequence ID" value="KIY47167.1"/>
    <property type="molecule type" value="Genomic_DNA"/>
</dbReference>
<name>A0A0D7A822_9AGAR</name>
<gene>
    <name evidence="2" type="ORF">FISHEDRAFT_45850</name>
</gene>
<proteinExistence type="predicted"/>
<dbReference type="Proteomes" id="UP000054144">
    <property type="component" value="Unassembled WGS sequence"/>
</dbReference>
<feature type="region of interest" description="Disordered" evidence="1">
    <location>
        <begin position="1"/>
        <end position="46"/>
    </location>
</feature>